<dbReference type="SUPFAM" id="SSF48403">
    <property type="entry name" value="Ankyrin repeat"/>
    <property type="match status" value="1"/>
</dbReference>
<feature type="domain" description="C2H2-type" evidence="7">
    <location>
        <begin position="471"/>
        <end position="494"/>
    </location>
</feature>
<dbReference type="PANTHER" id="PTHR24409:SF295">
    <property type="entry name" value="AZ2-RELATED"/>
    <property type="match status" value="1"/>
</dbReference>
<evidence type="ECO:0000259" key="7">
    <source>
        <dbReference type="PROSITE" id="PS50157"/>
    </source>
</evidence>
<dbReference type="InterPro" id="IPR036770">
    <property type="entry name" value="Ankyrin_rpt-contain_sf"/>
</dbReference>
<dbReference type="SMART" id="SM00355">
    <property type="entry name" value="ZnF_C2H2"/>
    <property type="match status" value="4"/>
</dbReference>
<keyword evidence="4" id="KW-0862">Zinc</keyword>
<organism evidence="8 9">
    <name type="scientific">Mucor plumbeus</name>
    <dbReference type="NCBI Taxonomy" id="97098"/>
    <lineage>
        <taxon>Eukaryota</taxon>
        <taxon>Fungi</taxon>
        <taxon>Fungi incertae sedis</taxon>
        <taxon>Mucoromycota</taxon>
        <taxon>Mucoromycotina</taxon>
        <taxon>Mucoromycetes</taxon>
        <taxon>Mucorales</taxon>
        <taxon>Mucorineae</taxon>
        <taxon>Mucoraceae</taxon>
        <taxon>Mucor</taxon>
    </lineage>
</organism>
<dbReference type="GO" id="GO:0005634">
    <property type="term" value="C:nucleus"/>
    <property type="evidence" value="ECO:0007669"/>
    <property type="project" value="TreeGrafter"/>
</dbReference>
<dbReference type="InterPro" id="IPR002110">
    <property type="entry name" value="Ankyrin_rpt"/>
</dbReference>
<proteinExistence type="predicted"/>
<evidence type="ECO:0000256" key="5">
    <source>
        <dbReference type="PROSITE-ProRule" id="PRU00042"/>
    </source>
</evidence>
<feature type="region of interest" description="Disordered" evidence="6">
    <location>
        <begin position="257"/>
        <end position="339"/>
    </location>
</feature>
<dbReference type="GO" id="GO:0008270">
    <property type="term" value="F:zinc ion binding"/>
    <property type="evidence" value="ECO:0007669"/>
    <property type="project" value="UniProtKB-KW"/>
</dbReference>
<dbReference type="InterPro" id="IPR013087">
    <property type="entry name" value="Znf_C2H2_type"/>
</dbReference>
<feature type="domain" description="C2H2-type" evidence="7">
    <location>
        <begin position="513"/>
        <end position="541"/>
    </location>
</feature>
<keyword evidence="3 5" id="KW-0863">Zinc-finger</keyword>
<feature type="compositionally biased region" description="Basic and acidic residues" evidence="6">
    <location>
        <begin position="292"/>
        <end position="305"/>
    </location>
</feature>
<keyword evidence="9" id="KW-1185">Reference proteome</keyword>
<sequence length="543" mass="61847">MQNRITKTCQIKKNKRADKLRDLLQLTPSDSILLDACARKPPNDVKVLLEALPGTNPDTIRDKYLRTPLHIACGRKDDFEDATAIAKLLIKAGSDVNNGVGDVDGLQPLHMGANIPPSDTFRLSPLLLAKLKLDNLRHAQRTIHNIDDENGQWISESAKSQYNDLESITQVLVSHLANKHITTFGLPSYDTSGYHGLSDFLFSKESDEELSDTIASITDKLASIGMSDGETDDKIIQDSMTGWQTRLTFPVIPNEQWEFPTLPPEPDKSYNSSKIRSDSENSSSSSLKRKGKEKEVIIKTEELPQKLRRKSKPRPKRTTVGSRTPNVGIRHSNAQQQQQEVIPPATPIQVLNTNQNEDDELVYIKMPDPENQNFYCRACNLQKSSRATYRYHLKHFHKMQLTALQPPRSNINTVELPNLYDPHFYCRNCKKKYKDIVSYKRHCINHHGMQFTRVMAIPDPTVIPDPDDPLHHCKACNRNYEVRSTFREHLRRVHKMTLEPACNPANLDRSKGFVCRFCNETFDQGKVYGAHLQANHQGKLEKR</sequence>
<dbReference type="PROSITE" id="PS50157">
    <property type="entry name" value="ZINC_FINGER_C2H2_2"/>
    <property type="match status" value="2"/>
</dbReference>
<dbReference type="PROSITE" id="PS00028">
    <property type="entry name" value="ZINC_FINGER_C2H2_1"/>
    <property type="match status" value="3"/>
</dbReference>
<evidence type="ECO:0000313" key="8">
    <source>
        <dbReference type="EMBL" id="KAG2190306.1"/>
    </source>
</evidence>
<accession>A0A8H7QF59</accession>
<gene>
    <name evidence="8" type="ORF">INT46_002723</name>
</gene>
<reference evidence="8" key="1">
    <citation type="submission" date="2020-12" db="EMBL/GenBank/DDBJ databases">
        <title>Metabolic potential, ecology and presence of endohyphal bacteria is reflected in genomic diversity of Mucoromycotina.</title>
        <authorList>
            <person name="Muszewska A."/>
            <person name="Okrasinska A."/>
            <person name="Steczkiewicz K."/>
            <person name="Drgas O."/>
            <person name="Orlowska M."/>
            <person name="Perlinska-Lenart U."/>
            <person name="Aleksandrzak-Piekarczyk T."/>
            <person name="Szatraj K."/>
            <person name="Zielenkiewicz U."/>
            <person name="Pilsyk S."/>
            <person name="Malc E."/>
            <person name="Mieczkowski P."/>
            <person name="Kruszewska J.S."/>
            <person name="Biernat P."/>
            <person name="Pawlowska J."/>
        </authorList>
    </citation>
    <scope>NUCLEOTIDE SEQUENCE</scope>
    <source>
        <strain evidence="8">CBS 226.32</strain>
    </source>
</reference>
<evidence type="ECO:0000256" key="2">
    <source>
        <dbReference type="ARBA" id="ARBA00022737"/>
    </source>
</evidence>
<protein>
    <recommendedName>
        <fullName evidence="7">C2H2-type domain-containing protein</fullName>
    </recommendedName>
</protein>
<evidence type="ECO:0000256" key="3">
    <source>
        <dbReference type="ARBA" id="ARBA00022771"/>
    </source>
</evidence>
<dbReference type="GO" id="GO:0000977">
    <property type="term" value="F:RNA polymerase II transcription regulatory region sequence-specific DNA binding"/>
    <property type="evidence" value="ECO:0007669"/>
    <property type="project" value="TreeGrafter"/>
</dbReference>
<dbReference type="GO" id="GO:0000981">
    <property type="term" value="F:DNA-binding transcription factor activity, RNA polymerase II-specific"/>
    <property type="evidence" value="ECO:0007669"/>
    <property type="project" value="TreeGrafter"/>
</dbReference>
<keyword evidence="1" id="KW-0479">Metal-binding</keyword>
<evidence type="ECO:0000256" key="1">
    <source>
        <dbReference type="ARBA" id="ARBA00022723"/>
    </source>
</evidence>
<evidence type="ECO:0000256" key="6">
    <source>
        <dbReference type="SAM" id="MobiDB-lite"/>
    </source>
</evidence>
<name>A0A8H7QF59_9FUNG</name>
<dbReference type="Pfam" id="PF00023">
    <property type="entry name" value="Ank"/>
    <property type="match status" value="1"/>
</dbReference>
<dbReference type="OrthoDB" id="194358at2759"/>
<keyword evidence="2" id="KW-0677">Repeat</keyword>
<dbReference type="Proteomes" id="UP000650833">
    <property type="component" value="Unassembled WGS sequence"/>
</dbReference>
<feature type="compositionally biased region" description="Basic residues" evidence="6">
    <location>
        <begin position="306"/>
        <end position="317"/>
    </location>
</feature>
<dbReference type="EMBL" id="JAEPRC010000999">
    <property type="protein sequence ID" value="KAG2190306.1"/>
    <property type="molecule type" value="Genomic_DNA"/>
</dbReference>
<dbReference type="PANTHER" id="PTHR24409">
    <property type="entry name" value="ZINC FINGER PROTEIN 142"/>
    <property type="match status" value="1"/>
</dbReference>
<dbReference type="Gene3D" id="1.25.40.20">
    <property type="entry name" value="Ankyrin repeat-containing domain"/>
    <property type="match status" value="1"/>
</dbReference>
<dbReference type="Gene3D" id="3.30.160.60">
    <property type="entry name" value="Classic Zinc Finger"/>
    <property type="match status" value="2"/>
</dbReference>
<comment type="caution">
    <text evidence="8">The sequence shown here is derived from an EMBL/GenBank/DDBJ whole genome shotgun (WGS) entry which is preliminary data.</text>
</comment>
<dbReference type="AlphaFoldDB" id="A0A8H7QF59"/>
<evidence type="ECO:0000256" key="4">
    <source>
        <dbReference type="ARBA" id="ARBA00022833"/>
    </source>
</evidence>
<evidence type="ECO:0000313" key="9">
    <source>
        <dbReference type="Proteomes" id="UP000650833"/>
    </source>
</evidence>